<dbReference type="GO" id="GO:0012505">
    <property type="term" value="C:endomembrane system"/>
    <property type="evidence" value="ECO:0007669"/>
    <property type="project" value="TreeGrafter"/>
</dbReference>
<keyword evidence="3" id="KW-0633">Potassium transport</keyword>
<dbReference type="GO" id="GO:1902600">
    <property type="term" value="P:proton transmembrane transport"/>
    <property type="evidence" value="ECO:0007669"/>
    <property type="project" value="InterPro"/>
</dbReference>
<evidence type="ECO:0000256" key="6">
    <source>
        <dbReference type="ARBA" id="ARBA00022989"/>
    </source>
</evidence>
<dbReference type="Pfam" id="PF23259">
    <property type="entry name" value="CHX17_C"/>
    <property type="match status" value="1"/>
</dbReference>
<feature type="transmembrane region" description="Helical" evidence="10">
    <location>
        <begin position="170"/>
        <end position="193"/>
    </location>
</feature>
<keyword evidence="4 10" id="KW-0812">Transmembrane</keyword>
<feature type="transmembrane region" description="Helical" evidence="10">
    <location>
        <begin position="243"/>
        <end position="264"/>
    </location>
</feature>
<accession>A0AAV5KU80</accession>
<protein>
    <recommendedName>
        <fullName evidence="16">Cation/H+ exchanger domain-containing protein</fullName>
    </recommendedName>
</protein>
<evidence type="ECO:0008006" key="16">
    <source>
        <dbReference type="Google" id="ProtNLM"/>
    </source>
</evidence>
<feature type="transmembrane region" description="Helical" evidence="10">
    <location>
        <begin position="105"/>
        <end position="124"/>
    </location>
</feature>
<dbReference type="InterPro" id="IPR006153">
    <property type="entry name" value="Cation/H_exchanger_TM"/>
</dbReference>
<sequence>MDPVSEPQYRIDGSCWRFLPVNSDGFWNLKPGENIIAQYPLLLLQIQLAVIFILTSTIHFFLRRFHFPRLVSEFLVGLFLGHSFLERFYPNIPRTLFPMSSFKVLVTFTKFGYLFFMFMIGVKMDVKQLMKSGKRGWTIGSITCLFAFCVNVPVAKYIGVERDNASNLQITWVFIISGTLMITSFPVVACLLMHLRIINSELGHLALSSALVADLISLVVINLQAWSHLLELSSLHVTLKSMFLSITLVVFILAVLRPMMFWIIRRTPEGKPVKDSYVYVIFLVLLLVAITGENVGLQFLYGPFILGLAVPTGPPLASALVEKLDAIISGLMLPLLSTLCGYKSNLWELKSRPPAFFVYISTFGFLVKVAASFLSAICFKMPPKDAAALALILTAKGAVELSIISFNSDKMVAPSDQYTMAALVVLLVAAVVPVLVRKLHDPSNTYAGYQKRTILNSCISDGLRVLACAQRQDDALAAIKLLEISNPSKESPISVCGLYLEELKGGSTPLLLNHQLGQKSSCSDGSRWQPIIDVFNYFKLQHKKLVNVQVFTAISPAKLMHEDICWVAFANSVVLIILPFHKKWNIKGMMIADSKDLRTLNSNVLKKAPCSVGILIDRSRARYSSILASSLSYQVAVIYIGGDDDREALALARRMIGRAAVHITIFRLISLNDDNKKEWENILDLEALREFKYEASKNENITYEDVNVEDGAYTTSFIGSILENDNFDLILVGRRHESSSRITAGLSEWSELPELGPIGDLLVSSDISSTVSVLVVQQQIIKG</sequence>
<dbReference type="Proteomes" id="UP001054252">
    <property type="component" value="Unassembled WGS sequence"/>
</dbReference>
<evidence type="ECO:0000313" key="15">
    <source>
        <dbReference type="Proteomes" id="UP001054252"/>
    </source>
</evidence>
<dbReference type="GO" id="GO:0016020">
    <property type="term" value="C:membrane"/>
    <property type="evidence" value="ECO:0007669"/>
    <property type="project" value="UniProtKB-SubCell"/>
</dbReference>
<keyword evidence="15" id="KW-1185">Reference proteome</keyword>
<dbReference type="InterPro" id="IPR038770">
    <property type="entry name" value="Na+/solute_symporter_sf"/>
</dbReference>
<keyword evidence="2" id="KW-0813">Transport</keyword>
<evidence type="ECO:0000256" key="4">
    <source>
        <dbReference type="ARBA" id="ARBA00022692"/>
    </source>
</evidence>
<evidence type="ECO:0000313" key="14">
    <source>
        <dbReference type="EMBL" id="GKV28224.1"/>
    </source>
</evidence>
<evidence type="ECO:0000259" key="12">
    <source>
        <dbReference type="Pfam" id="PF23256"/>
    </source>
</evidence>
<evidence type="ECO:0000256" key="5">
    <source>
        <dbReference type="ARBA" id="ARBA00022958"/>
    </source>
</evidence>
<dbReference type="InterPro" id="IPR050794">
    <property type="entry name" value="CPA2_transporter"/>
</dbReference>
<feature type="transmembrane region" description="Helical" evidence="10">
    <location>
        <begin position="136"/>
        <end position="158"/>
    </location>
</feature>
<evidence type="ECO:0000259" key="13">
    <source>
        <dbReference type="Pfam" id="PF23259"/>
    </source>
</evidence>
<feature type="domain" description="Cation/H+ exchanger transmembrane" evidence="11">
    <location>
        <begin position="52"/>
        <end position="435"/>
    </location>
</feature>
<evidence type="ECO:0000256" key="9">
    <source>
        <dbReference type="ARBA" id="ARBA00038341"/>
    </source>
</evidence>
<comment type="subcellular location">
    <subcellularLocation>
        <location evidence="1">Membrane</location>
        <topology evidence="1">Multi-pass membrane protein</topology>
    </subcellularLocation>
</comment>
<feature type="transmembrane region" description="Helical" evidence="10">
    <location>
        <begin position="67"/>
        <end position="85"/>
    </location>
</feature>
<evidence type="ECO:0000256" key="8">
    <source>
        <dbReference type="ARBA" id="ARBA00023136"/>
    </source>
</evidence>
<evidence type="ECO:0000256" key="2">
    <source>
        <dbReference type="ARBA" id="ARBA00022448"/>
    </source>
</evidence>
<dbReference type="InterPro" id="IPR057290">
    <property type="entry name" value="CHX17_C"/>
</dbReference>
<feature type="transmembrane region" description="Helical" evidence="10">
    <location>
        <begin position="418"/>
        <end position="436"/>
    </location>
</feature>
<dbReference type="GO" id="GO:0015297">
    <property type="term" value="F:antiporter activity"/>
    <property type="evidence" value="ECO:0007669"/>
    <property type="project" value="InterPro"/>
</dbReference>
<dbReference type="EMBL" id="BPVZ01000079">
    <property type="protein sequence ID" value="GKV28224.1"/>
    <property type="molecule type" value="Genomic_DNA"/>
</dbReference>
<keyword evidence="6 10" id="KW-1133">Transmembrane helix</keyword>
<feature type="domain" description="Cation/H(+) antiporter central" evidence="12">
    <location>
        <begin position="539"/>
        <end position="620"/>
    </location>
</feature>
<keyword evidence="8 10" id="KW-0472">Membrane</keyword>
<feature type="transmembrane region" description="Helical" evidence="10">
    <location>
        <begin position="356"/>
        <end position="379"/>
    </location>
</feature>
<proteinExistence type="inferred from homology"/>
<feature type="transmembrane region" description="Helical" evidence="10">
    <location>
        <begin position="276"/>
        <end position="292"/>
    </location>
</feature>
<feature type="transmembrane region" description="Helical" evidence="10">
    <location>
        <begin position="205"/>
        <end position="223"/>
    </location>
</feature>
<evidence type="ECO:0000256" key="10">
    <source>
        <dbReference type="SAM" id="Phobius"/>
    </source>
</evidence>
<dbReference type="PANTHER" id="PTHR32468">
    <property type="entry name" value="CATION/H + ANTIPORTER"/>
    <property type="match status" value="1"/>
</dbReference>
<evidence type="ECO:0000256" key="7">
    <source>
        <dbReference type="ARBA" id="ARBA00023065"/>
    </source>
</evidence>
<comment type="caution">
    <text evidence="14">The sequence shown here is derived from an EMBL/GenBank/DDBJ whole genome shotgun (WGS) entry which is preliminary data.</text>
</comment>
<dbReference type="PANTHER" id="PTHR32468:SF22">
    <property type="entry name" value="CATION_H(+) ANTIPORTER 3-LIKE"/>
    <property type="match status" value="1"/>
</dbReference>
<name>A0AAV5KU80_9ROSI</name>
<dbReference type="Pfam" id="PF23256">
    <property type="entry name" value="CHX17_2nd"/>
    <property type="match status" value="1"/>
</dbReference>
<keyword evidence="5" id="KW-0630">Potassium</keyword>
<evidence type="ECO:0000259" key="11">
    <source>
        <dbReference type="Pfam" id="PF00999"/>
    </source>
</evidence>
<dbReference type="GO" id="GO:0006813">
    <property type="term" value="P:potassium ion transport"/>
    <property type="evidence" value="ECO:0007669"/>
    <property type="project" value="UniProtKB-KW"/>
</dbReference>
<dbReference type="GO" id="GO:0006885">
    <property type="term" value="P:regulation of pH"/>
    <property type="evidence" value="ECO:0007669"/>
    <property type="project" value="TreeGrafter"/>
</dbReference>
<evidence type="ECO:0000256" key="3">
    <source>
        <dbReference type="ARBA" id="ARBA00022538"/>
    </source>
</evidence>
<reference evidence="14 15" key="1">
    <citation type="journal article" date="2021" name="Commun. Biol.">
        <title>The genome of Shorea leprosula (Dipterocarpaceae) highlights the ecological relevance of drought in aseasonal tropical rainforests.</title>
        <authorList>
            <person name="Ng K.K.S."/>
            <person name="Kobayashi M.J."/>
            <person name="Fawcett J.A."/>
            <person name="Hatakeyama M."/>
            <person name="Paape T."/>
            <person name="Ng C.H."/>
            <person name="Ang C.C."/>
            <person name="Tnah L.H."/>
            <person name="Lee C.T."/>
            <person name="Nishiyama T."/>
            <person name="Sese J."/>
            <person name="O'Brien M.J."/>
            <person name="Copetti D."/>
            <person name="Mohd Noor M.I."/>
            <person name="Ong R.C."/>
            <person name="Putra M."/>
            <person name="Sireger I.Z."/>
            <person name="Indrioko S."/>
            <person name="Kosugi Y."/>
            <person name="Izuno A."/>
            <person name="Isagi Y."/>
            <person name="Lee S.L."/>
            <person name="Shimizu K.K."/>
        </authorList>
    </citation>
    <scope>NUCLEOTIDE SEQUENCE [LARGE SCALE GENOMIC DNA]</scope>
    <source>
        <strain evidence="14">214</strain>
    </source>
</reference>
<feature type="transmembrane region" description="Helical" evidence="10">
    <location>
        <begin position="564"/>
        <end position="581"/>
    </location>
</feature>
<feature type="transmembrane region" description="Helical" evidence="10">
    <location>
        <begin position="36"/>
        <end position="55"/>
    </location>
</feature>
<feature type="transmembrane region" description="Helical" evidence="10">
    <location>
        <begin position="386"/>
        <end position="406"/>
    </location>
</feature>
<dbReference type="Pfam" id="PF00999">
    <property type="entry name" value="Na_H_Exchanger"/>
    <property type="match status" value="1"/>
</dbReference>
<dbReference type="InterPro" id="IPR057291">
    <property type="entry name" value="CHX17_2nd"/>
</dbReference>
<comment type="similarity">
    <text evidence="9">Belongs to the monovalent cation:proton antiporter 2 (CPA2) transporter (TC 2.A.37) family. CHX (TC 2.A.37.4) subfamily.</text>
</comment>
<gene>
    <name evidence="14" type="ORF">SLEP1_g37305</name>
</gene>
<keyword evidence="7" id="KW-0406">Ion transport</keyword>
<feature type="domain" description="Cation/H(+) antiporter C-terminal" evidence="13">
    <location>
        <begin position="633"/>
        <end position="779"/>
    </location>
</feature>
<evidence type="ECO:0000256" key="1">
    <source>
        <dbReference type="ARBA" id="ARBA00004141"/>
    </source>
</evidence>
<dbReference type="AlphaFoldDB" id="A0AAV5KU80"/>
<dbReference type="Gene3D" id="1.20.1530.20">
    <property type="match status" value="1"/>
</dbReference>
<organism evidence="14 15">
    <name type="scientific">Rubroshorea leprosula</name>
    <dbReference type="NCBI Taxonomy" id="152421"/>
    <lineage>
        <taxon>Eukaryota</taxon>
        <taxon>Viridiplantae</taxon>
        <taxon>Streptophyta</taxon>
        <taxon>Embryophyta</taxon>
        <taxon>Tracheophyta</taxon>
        <taxon>Spermatophyta</taxon>
        <taxon>Magnoliopsida</taxon>
        <taxon>eudicotyledons</taxon>
        <taxon>Gunneridae</taxon>
        <taxon>Pentapetalae</taxon>
        <taxon>rosids</taxon>
        <taxon>malvids</taxon>
        <taxon>Malvales</taxon>
        <taxon>Dipterocarpaceae</taxon>
        <taxon>Rubroshorea</taxon>
    </lineage>
</organism>